<dbReference type="PROSITE" id="PS01124">
    <property type="entry name" value="HTH_ARAC_FAMILY_2"/>
    <property type="match status" value="1"/>
</dbReference>
<dbReference type="GO" id="GO:0043565">
    <property type="term" value="F:sequence-specific DNA binding"/>
    <property type="evidence" value="ECO:0007669"/>
    <property type="project" value="InterPro"/>
</dbReference>
<dbReference type="InterPro" id="IPR037923">
    <property type="entry name" value="HTH-like"/>
</dbReference>
<dbReference type="InterPro" id="IPR018062">
    <property type="entry name" value="HTH_AraC-typ_CS"/>
</dbReference>
<keyword evidence="2" id="KW-0238">DNA-binding</keyword>
<evidence type="ECO:0000259" key="5">
    <source>
        <dbReference type="PROSITE" id="PS01124"/>
    </source>
</evidence>
<dbReference type="GO" id="GO:0003700">
    <property type="term" value="F:DNA-binding transcription factor activity"/>
    <property type="evidence" value="ECO:0007669"/>
    <property type="project" value="InterPro"/>
</dbReference>
<feature type="domain" description="HTH araC/xylS-type" evidence="5">
    <location>
        <begin position="174"/>
        <end position="271"/>
    </location>
</feature>
<evidence type="ECO:0000256" key="4">
    <source>
        <dbReference type="ARBA" id="ARBA00023163"/>
    </source>
</evidence>
<dbReference type="InterPro" id="IPR050204">
    <property type="entry name" value="AraC_XylS_family_regulators"/>
</dbReference>
<dbReference type="SUPFAM" id="SSF46689">
    <property type="entry name" value="Homeodomain-like"/>
    <property type="match status" value="2"/>
</dbReference>
<dbReference type="SMART" id="SM00342">
    <property type="entry name" value="HTH_ARAC"/>
    <property type="match status" value="1"/>
</dbReference>
<keyword evidence="3" id="KW-0010">Activator</keyword>
<dbReference type="InterPro" id="IPR009057">
    <property type="entry name" value="Homeodomain-like_sf"/>
</dbReference>
<dbReference type="Proteomes" id="UP000623842">
    <property type="component" value="Unassembled WGS sequence"/>
</dbReference>
<evidence type="ECO:0000256" key="1">
    <source>
        <dbReference type="ARBA" id="ARBA00023015"/>
    </source>
</evidence>
<dbReference type="PANTHER" id="PTHR46796">
    <property type="entry name" value="HTH-TYPE TRANSCRIPTIONAL ACTIVATOR RHAS-RELATED"/>
    <property type="match status" value="1"/>
</dbReference>
<proteinExistence type="predicted"/>
<dbReference type="Pfam" id="PF02311">
    <property type="entry name" value="AraC_binding"/>
    <property type="match status" value="1"/>
</dbReference>
<evidence type="ECO:0000256" key="3">
    <source>
        <dbReference type="ARBA" id="ARBA00023159"/>
    </source>
</evidence>
<dbReference type="SUPFAM" id="SSF51215">
    <property type="entry name" value="Regulatory protein AraC"/>
    <property type="match status" value="1"/>
</dbReference>
<reference evidence="6" key="2">
    <citation type="submission" date="2020-09" db="EMBL/GenBank/DDBJ databases">
        <authorList>
            <person name="Sun Q."/>
            <person name="Kim S."/>
        </authorList>
    </citation>
    <scope>NUCLEOTIDE SEQUENCE</scope>
    <source>
        <strain evidence="6">KCTC 42731</strain>
    </source>
</reference>
<dbReference type="InterPro" id="IPR018060">
    <property type="entry name" value="HTH_AraC"/>
</dbReference>
<name>A0A919EPA0_9GAMM</name>
<organism evidence="6 7">
    <name type="scientific">Thalassotalea marina</name>
    <dbReference type="NCBI Taxonomy" id="1673741"/>
    <lineage>
        <taxon>Bacteria</taxon>
        <taxon>Pseudomonadati</taxon>
        <taxon>Pseudomonadota</taxon>
        <taxon>Gammaproteobacteria</taxon>
        <taxon>Alteromonadales</taxon>
        <taxon>Colwelliaceae</taxon>
        <taxon>Thalassotalea</taxon>
    </lineage>
</organism>
<evidence type="ECO:0000256" key="2">
    <source>
        <dbReference type="ARBA" id="ARBA00023125"/>
    </source>
</evidence>
<accession>A0A919EPA0</accession>
<evidence type="ECO:0000313" key="7">
    <source>
        <dbReference type="Proteomes" id="UP000623842"/>
    </source>
</evidence>
<dbReference type="EMBL" id="BNCK01000009">
    <property type="protein sequence ID" value="GHG02608.1"/>
    <property type="molecule type" value="Genomic_DNA"/>
</dbReference>
<dbReference type="PROSITE" id="PS00041">
    <property type="entry name" value="HTH_ARAC_FAMILY_1"/>
    <property type="match status" value="1"/>
</dbReference>
<gene>
    <name evidence="6" type="ORF">GCM10017161_34370</name>
</gene>
<keyword evidence="1" id="KW-0805">Transcription regulation</keyword>
<reference evidence="6" key="1">
    <citation type="journal article" date="2014" name="Int. J. Syst. Evol. Microbiol.">
        <title>Complete genome sequence of Corynebacterium casei LMG S-19264T (=DSM 44701T), isolated from a smear-ripened cheese.</title>
        <authorList>
            <consortium name="US DOE Joint Genome Institute (JGI-PGF)"/>
            <person name="Walter F."/>
            <person name="Albersmeier A."/>
            <person name="Kalinowski J."/>
            <person name="Ruckert C."/>
        </authorList>
    </citation>
    <scope>NUCLEOTIDE SEQUENCE</scope>
    <source>
        <strain evidence="6">KCTC 42731</strain>
    </source>
</reference>
<dbReference type="Gene3D" id="1.10.10.60">
    <property type="entry name" value="Homeodomain-like"/>
    <property type="match status" value="2"/>
</dbReference>
<keyword evidence="7" id="KW-1185">Reference proteome</keyword>
<dbReference type="AlphaFoldDB" id="A0A919EPA0"/>
<dbReference type="RefSeq" id="WP_189773225.1">
    <property type="nucleotide sequence ID" value="NZ_BNCK01000009.1"/>
</dbReference>
<dbReference type="PANTHER" id="PTHR46796:SF2">
    <property type="entry name" value="TRANSCRIPTIONAL REGULATORY PROTEIN"/>
    <property type="match status" value="1"/>
</dbReference>
<keyword evidence="4" id="KW-0804">Transcription</keyword>
<sequence length="274" mass="31219">MRETVKVGFHQELGGIEVINASFGRKNFKKHYHQTYTISVIGSGGQRFFRSGAEHFAPENSIIFVNADDIHTGQAANGVGWTYKAIYPTPEQFGQLASDIGWQGQFAPYFADAVVYDPTMANALRRLFFILENESQQLLREQEINLVLSQLMIRHGSHKKEAIEFQRLEFDKLLKAREFLRGNVEENVTLKQLADYVGLSQFHLARQFQQKYGLSPHAYFIQFKVAQAQNLLKRGVSVLNVSNQLGFFDQSHLHRHFKRVIGLTPGQYAKAVNG</sequence>
<protein>
    <submittedName>
        <fullName evidence="6">AraC family transcriptional regulator</fullName>
    </submittedName>
</protein>
<evidence type="ECO:0000313" key="6">
    <source>
        <dbReference type="EMBL" id="GHG02608.1"/>
    </source>
</evidence>
<dbReference type="Pfam" id="PF12833">
    <property type="entry name" value="HTH_18"/>
    <property type="match status" value="1"/>
</dbReference>
<comment type="caution">
    <text evidence="6">The sequence shown here is derived from an EMBL/GenBank/DDBJ whole genome shotgun (WGS) entry which is preliminary data.</text>
</comment>
<dbReference type="InterPro" id="IPR003313">
    <property type="entry name" value="AraC-bd"/>
</dbReference>